<comment type="caution">
    <text evidence="1">The sequence shown here is derived from an EMBL/GenBank/DDBJ whole genome shotgun (WGS) entry which is preliminary data.</text>
</comment>
<gene>
    <name evidence="1" type="ORF">GCM10007971_15890</name>
</gene>
<name>A0A917XVZ5_9BACI</name>
<evidence type="ECO:0000313" key="2">
    <source>
        <dbReference type="Proteomes" id="UP000624041"/>
    </source>
</evidence>
<protein>
    <submittedName>
        <fullName evidence="1">Uncharacterized protein</fullName>
    </submittedName>
</protein>
<keyword evidence="2" id="KW-1185">Reference proteome</keyword>
<dbReference type="AlphaFoldDB" id="A0A917XVZ5"/>
<evidence type="ECO:0000313" key="1">
    <source>
        <dbReference type="EMBL" id="GGN56252.1"/>
    </source>
</evidence>
<organism evidence="1 2">
    <name type="scientific">Oceanobacillus indicireducens</name>
    <dbReference type="NCBI Taxonomy" id="1004261"/>
    <lineage>
        <taxon>Bacteria</taxon>
        <taxon>Bacillati</taxon>
        <taxon>Bacillota</taxon>
        <taxon>Bacilli</taxon>
        <taxon>Bacillales</taxon>
        <taxon>Bacillaceae</taxon>
        <taxon>Oceanobacillus</taxon>
    </lineage>
</organism>
<dbReference type="RefSeq" id="WP_188856740.1">
    <property type="nucleotide sequence ID" value="NZ_BMOS01000009.1"/>
</dbReference>
<dbReference type="EMBL" id="BMOS01000009">
    <property type="protein sequence ID" value="GGN56252.1"/>
    <property type="molecule type" value="Genomic_DNA"/>
</dbReference>
<accession>A0A917XVZ5</accession>
<proteinExistence type="predicted"/>
<dbReference type="Proteomes" id="UP000624041">
    <property type="component" value="Unassembled WGS sequence"/>
</dbReference>
<reference evidence="1" key="1">
    <citation type="journal article" date="2014" name="Int. J. Syst. Evol. Microbiol.">
        <title>Complete genome sequence of Corynebacterium casei LMG S-19264T (=DSM 44701T), isolated from a smear-ripened cheese.</title>
        <authorList>
            <consortium name="US DOE Joint Genome Institute (JGI-PGF)"/>
            <person name="Walter F."/>
            <person name="Albersmeier A."/>
            <person name="Kalinowski J."/>
            <person name="Ruckert C."/>
        </authorList>
    </citation>
    <scope>NUCLEOTIDE SEQUENCE</scope>
    <source>
        <strain evidence="1">JCM 17251</strain>
    </source>
</reference>
<sequence>MPLSKGRTRDDYELVELKGKHGVINLMVPTEPPTQEEIDEAYKALAEVIIDNHKRKKKSNL</sequence>
<reference evidence="1" key="2">
    <citation type="submission" date="2020-09" db="EMBL/GenBank/DDBJ databases">
        <authorList>
            <person name="Sun Q."/>
            <person name="Ohkuma M."/>
        </authorList>
    </citation>
    <scope>NUCLEOTIDE SEQUENCE</scope>
    <source>
        <strain evidence="1">JCM 17251</strain>
    </source>
</reference>